<comment type="caution">
    <text evidence="2">The sequence shown here is derived from an EMBL/GenBank/DDBJ whole genome shotgun (WGS) entry which is preliminary data.</text>
</comment>
<organism evidence="2 3">
    <name type="scientific">Aldrovandia affinis</name>
    <dbReference type="NCBI Taxonomy" id="143900"/>
    <lineage>
        <taxon>Eukaryota</taxon>
        <taxon>Metazoa</taxon>
        <taxon>Chordata</taxon>
        <taxon>Craniata</taxon>
        <taxon>Vertebrata</taxon>
        <taxon>Euteleostomi</taxon>
        <taxon>Actinopterygii</taxon>
        <taxon>Neopterygii</taxon>
        <taxon>Teleostei</taxon>
        <taxon>Notacanthiformes</taxon>
        <taxon>Halosauridae</taxon>
        <taxon>Aldrovandia</taxon>
    </lineage>
</organism>
<evidence type="ECO:0000256" key="1">
    <source>
        <dbReference type="SAM" id="MobiDB-lite"/>
    </source>
</evidence>
<dbReference type="AlphaFoldDB" id="A0AAD7SCY9"/>
<dbReference type="EMBL" id="JAINUG010000077">
    <property type="protein sequence ID" value="KAJ8400307.1"/>
    <property type="molecule type" value="Genomic_DNA"/>
</dbReference>
<name>A0AAD7SCY9_9TELE</name>
<protein>
    <submittedName>
        <fullName evidence="2">Uncharacterized protein</fullName>
    </submittedName>
</protein>
<gene>
    <name evidence="2" type="ORF">AAFF_G00396900</name>
</gene>
<keyword evidence="3" id="KW-1185">Reference proteome</keyword>
<accession>A0AAD7SCY9</accession>
<sequence length="112" mass="12054">MRSDRTQRNGFHGEAGSAPFPPSCISPPFLCEHTPLKGARIFSQLDEPFGSLPIRCPLSSDGPHPPLPVPLTACHARPNRSHWVSARWGGGSVPGDPAGELPLLRAPYSKPR</sequence>
<dbReference type="Proteomes" id="UP001221898">
    <property type="component" value="Unassembled WGS sequence"/>
</dbReference>
<feature type="region of interest" description="Disordered" evidence="1">
    <location>
        <begin position="1"/>
        <end position="22"/>
    </location>
</feature>
<feature type="region of interest" description="Disordered" evidence="1">
    <location>
        <begin position="88"/>
        <end position="112"/>
    </location>
</feature>
<evidence type="ECO:0000313" key="3">
    <source>
        <dbReference type="Proteomes" id="UP001221898"/>
    </source>
</evidence>
<evidence type="ECO:0000313" key="2">
    <source>
        <dbReference type="EMBL" id="KAJ8400307.1"/>
    </source>
</evidence>
<proteinExistence type="predicted"/>
<reference evidence="2" key="1">
    <citation type="journal article" date="2023" name="Science">
        <title>Genome structures resolve the early diversification of teleost fishes.</title>
        <authorList>
            <person name="Parey E."/>
            <person name="Louis A."/>
            <person name="Montfort J."/>
            <person name="Bouchez O."/>
            <person name="Roques C."/>
            <person name="Iampietro C."/>
            <person name="Lluch J."/>
            <person name="Castinel A."/>
            <person name="Donnadieu C."/>
            <person name="Desvignes T."/>
            <person name="Floi Bucao C."/>
            <person name="Jouanno E."/>
            <person name="Wen M."/>
            <person name="Mejri S."/>
            <person name="Dirks R."/>
            <person name="Jansen H."/>
            <person name="Henkel C."/>
            <person name="Chen W.J."/>
            <person name="Zahm M."/>
            <person name="Cabau C."/>
            <person name="Klopp C."/>
            <person name="Thompson A.W."/>
            <person name="Robinson-Rechavi M."/>
            <person name="Braasch I."/>
            <person name="Lecointre G."/>
            <person name="Bobe J."/>
            <person name="Postlethwait J.H."/>
            <person name="Berthelot C."/>
            <person name="Roest Crollius H."/>
            <person name="Guiguen Y."/>
        </authorList>
    </citation>
    <scope>NUCLEOTIDE SEQUENCE</scope>
    <source>
        <strain evidence="2">NC1722</strain>
    </source>
</reference>